<evidence type="ECO:0000313" key="4">
    <source>
        <dbReference type="Proteomes" id="UP001139054"/>
    </source>
</evidence>
<dbReference type="EMBL" id="JAKLUA010000004">
    <property type="protein sequence ID" value="MCG2668273.1"/>
    <property type="molecule type" value="Genomic_DNA"/>
</dbReference>
<reference evidence="1" key="1">
    <citation type="submission" date="2022-01" db="EMBL/GenBank/DDBJ databases">
        <title>Genome sequnece data of strain Bradyrhizobium sp. nov.</title>
        <authorList>
            <person name="Zhang J."/>
        </authorList>
    </citation>
    <scope>NUCLEOTIDE SEQUENCE</scope>
    <source>
        <strain evidence="2">WYCCWR 12774</strain>
        <strain evidence="1">WYCCWR 13023</strain>
    </source>
</reference>
<keyword evidence="3" id="KW-1185">Reference proteome</keyword>
<evidence type="ECO:0000313" key="3">
    <source>
        <dbReference type="Proteomes" id="UP001139012"/>
    </source>
</evidence>
<evidence type="ECO:0000313" key="1">
    <source>
        <dbReference type="EMBL" id="MCG2626265.1"/>
    </source>
</evidence>
<dbReference type="Proteomes" id="UP001139012">
    <property type="component" value="Unassembled WGS sequence"/>
</dbReference>
<gene>
    <name evidence="2" type="ORF">L6637_15025</name>
    <name evidence="1" type="ORF">L6654_06455</name>
</gene>
<dbReference type="Proteomes" id="UP001139054">
    <property type="component" value="Unassembled WGS sequence"/>
</dbReference>
<name>A0A9X1U638_9BRAD</name>
<accession>A0A9X1U638</accession>
<comment type="caution">
    <text evidence="1">The sequence shown here is derived from an EMBL/GenBank/DDBJ whole genome shotgun (WGS) entry which is preliminary data.</text>
</comment>
<sequence length="62" mass="6770">MGVKKVGKWIVEKDELCLYLGEMDDGCFQVTRVGDRIELTPMGLGGSLDGILQPAYHGDGEK</sequence>
<dbReference type="AlphaFoldDB" id="A0A9X1U638"/>
<protein>
    <submittedName>
        <fullName evidence="1">Uncharacterized protein</fullName>
    </submittedName>
</protein>
<dbReference type="EMBL" id="JAKLTY010000003">
    <property type="protein sequence ID" value="MCG2626265.1"/>
    <property type="molecule type" value="Genomic_DNA"/>
</dbReference>
<evidence type="ECO:0000313" key="2">
    <source>
        <dbReference type="EMBL" id="MCG2668273.1"/>
    </source>
</evidence>
<proteinExistence type="predicted"/>
<organism evidence="1 4">
    <name type="scientific">Bradyrhizobium zhengyangense</name>
    <dbReference type="NCBI Taxonomy" id="2911009"/>
    <lineage>
        <taxon>Bacteria</taxon>
        <taxon>Pseudomonadati</taxon>
        <taxon>Pseudomonadota</taxon>
        <taxon>Alphaproteobacteria</taxon>
        <taxon>Hyphomicrobiales</taxon>
        <taxon>Nitrobacteraceae</taxon>
        <taxon>Bradyrhizobium</taxon>
    </lineage>
</organism>
<dbReference type="RefSeq" id="WP_237871102.1">
    <property type="nucleotide sequence ID" value="NZ_JAKLTY010000003.1"/>
</dbReference>